<name>A0A128FHH7_9GAMM</name>
<gene>
    <name evidence="2" type="primary">HAAO_2</name>
    <name evidence="2" type="ORF">GMA8713_03787</name>
</gene>
<accession>A0A128FHH7</accession>
<feature type="domain" description="Cupin type-2" evidence="1">
    <location>
        <begin position="38"/>
        <end position="97"/>
    </location>
</feature>
<keyword evidence="2" id="KW-0223">Dioxygenase</keyword>
<sequence length="103" mass="11640">MRVIRSAKFTAENTWGAMDIANMNGITTRLHWTDKPYKWHINEGQEVFVVLNGMVEMHFREEGDEKSVMLQAGDIFYASEGTEHVAKPLGEARVLVIETDGSV</sequence>
<organism evidence="2 3">
    <name type="scientific">Grimontia marina</name>
    <dbReference type="NCBI Taxonomy" id="646534"/>
    <lineage>
        <taxon>Bacteria</taxon>
        <taxon>Pseudomonadati</taxon>
        <taxon>Pseudomonadota</taxon>
        <taxon>Gammaproteobacteria</taxon>
        <taxon>Vibrionales</taxon>
        <taxon>Vibrionaceae</taxon>
        <taxon>Grimontia</taxon>
    </lineage>
</organism>
<dbReference type="Pfam" id="PF07883">
    <property type="entry name" value="Cupin_2"/>
    <property type="match status" value="1"/>
</dbReference>
<dbReference type="InterPro" id="IPR011051">
    <property type="entry name" value="RmlC_Cupin_sf"/>
</dbReference>
<keyword evidence="3" id="KW-1185">Reference proteome</keyword>
<evidence type="ECO:0000259" key="1">
    <source>
        <dbReference type="Pfam" id="PF07883"/>
    </source>
</evidence>
<proteinExistence type="predicted"/>
<dbReference type="EC" id="1.13.11.6" evidence="2"/>
<dbReference type="EMBL" id="FIZY01000043">
    <property type="protein sequence ID" value="CZF85754.1"/>
    <property type="molecule type" value="Genomic_DNA"/>
</dbReference>
<protein>
    <submittedName>
        <fullName evidence="2">3-hydroxyanthranilate 3,4-dioxygenase</fullName>
        <ecNumber evidence="2">1.13.11.6</ecNumber>
    </submittedName>
</protein>
<dbReference type="AlphaFoldDB" id="A0A128FHH7"/>
<dbReference type="SUPFAM" id="SSF51182">
    <property type="entry name" value="RmlC-like cupins"/>
    <property type="match status" value="1"/>
</dbReference>
<dbReference type="GO" id="GO:0000334">
    <property type="term" value="F:3-hydroxyanthranilate 3,4-dioxygenase activity"/>
    <property type="evidence" value="ECO:0007669"/>
    <property type="project" value="UniProtKB-EC"/>
</dbReference>
<keyword evidence="2" id="KW-0560">Oxidoreductase</keyword>
<evidence type="ECO:0000313" key="3">
    <source>
        <dbReference type="Proteomes" id="UP000073601"/>
    </source>
</evidence>
<evidence type="ECO:0000313" key="2">
    <source>
        <dbReference type="EMBL" id="CZF85754.1"/>
    </source>
</evidence>
<dbReference type="InterPro" id="IPR014710">
    <property type="entry name" value="RmlC-like_jellyroll"/>
</dbReference>
<dbReference type="RefSeq" id="WP_062713096.1">
    <property type="nucleotide sequence ID" value="NZ_CAWRCI010000043.1"/>
</dbReference>
<reference evidence="3" key="1">
    <citation type="submission" date="2016-02" db="EMBL/GenBank/DDBJ databases">
        <authorList>
            <person name="Rodrigo-Torres Lidia"/>
            <person name="Arahal R.David."/>
        </authorList>
    </citation>
    <scope>NUCLEOTIDE SEQUENCE [LARGE SCALE GENOMIC DNA]</scope>
    <source>
        <strain evidence="3">CECT 8713</strain>
    </source>
</reference>
<dbReference type="InterPro" id="IPR013096">
    <property type="entry name" value="Cupin_2"/>
</dbReference>
<dbReference type="Proteomes" id="UP000073601">
    <property type="component" value="Unassembled WGS sequence"/>
</dbReference>
<dbReference type="OrthoDB" id="3829432at2"/>
<dbReference type="Gene3D" id="2.60.120.10">
    <property type="entry name" value="Jelly Rolls"/>
    <property type="match status" value="1"/>
</dbReference>